<sequence length="152" mass="16626">MVEFNDVVDEADLDRVFAALADRTRRGVLQALGTGEHTVSELAEPHGMSLTGFMKHLRVLEDAGLVARTKQGRVVSCVLSPAPLQEAAVWLSRYEQFWTERFDALGRYLDQQKELQACPTPPPTSAPSSGSSASSKASTRPRSGARGQTRKR</sequence>
<feature type="domain" description="HTH arsR-type" evidence="2">
    <location>
        <begin position="5"/>
        <end position="99"/>
    </location>
</feature>
<dbReference type="Gene3D" id="1.10.10.10">
    <property type="entry name" value="Winged helix-like DNA-binding domain superfamily/Winged helix DNA-binding domain"/>
    <property type="match status" value="1"/>
</dbReference>
<accession>A0ABT7NDN3</accession>
<feature type="compositionally biased region" description="Low complexity" evidence="1">
    <location>
        <begin position="126"/>
        <end position="142"/>
    </location>
</feature>
<reference evidence="3" key="1">
    <citation type="submission" date="2023-06" db="EMBL/GenBank/DDBJ databases">
        <authorList>
            <person name="Jiang Y."/>
            <person name="Liu Q."/>
        </authorList>
    </citation>
    <scope>NUCLEOTIDE SEQUENCE</scope>
    <source>
        <strain evidence="3">CGMCC 1.12089</strain>
    </source>
</reference>
<organism evidence="3 4">
    <name type="scientific">Variovorax dokdonensis</name>
    <dbReference type="NCBI Taxonomy" id="344883"/>
    <lineage>
        <taxon>Bacteria</taxon>
        <taxon>Pseudomonadati</taxon>
        <taxon>Pseudomonadota</taxon>
        <taxon>Betaproteobacteria</taxon>
        <taxon>Burkholderiales</taxon>
        <taxon>Comamonadaceae</taxon>
        <taxon>Variovorax</taxon>
    </lineage>
</organism>
<dbReference type="InterPro" id="IPR036388">
    <property type="entry name" value="WH-like_DNA-bd_sf"/>
</dbReference>
<dbReference type="PANTHER" id="PTHR38600:SF2">
    <property type="entry name" value="SLL0088 PROTEIN"/>
    <property type="match status" value="1"/>
</dbReference>
<proteinExistence type="predicted"/>
<protein>
    <submittedName>
        <fullName evidence="3">Metalloregulator ArsR/SmtB family transcription factor</fullName>
    </submittedName>
</protein>
<dbReference type="SMART" id="SM00418">
    <property type="entry name" value="HTH_ARSR"/>
    <property type="match status" value="1"/>
</dbReference>
<dbReference type="InterPro" id="IPR011991">
    <property type="entry name" value="ArsR-like_HTH"/>
</dbReference>
<dbReference type="CDD" id="cd00090">
    <property type="entry name" value="HTH_ARSR"/>
    <property type="match status" value="1"/>
</dbReference>
<dbReference type="RefSeq" id="WP_286661124.1">
    <property type="nucleotide sequence ID" value="NZ_JASZYV010000003.1"/>
</dbReference>
<evidence type="ECO:0000256" key="1">
    <source>
        <dbReference type="SAM" id="MobiDB-lite"/>
    </source>
</evidence>
<dbReference type="NCBIfam" id="NF033788">
    <property type="entry name" value="HTH_metalloreg"/>
    <property type="match status" value="1"/>
</dbReference>
<dbReference type="Proteomes" id="UP001174908">
    <property type="component" value="Unassembled WGS sequence"/>
</dbReference>
<dbReference type="InterPro" id="IPR001845">
    <property type="entry name" value="HTH_ArsR_DNA-bd_dom"/>
</dbReference>
<dbReference type="SUPFAM" id="SSF46785">
    <property type="entry name" value="Winged helix' DNA-binding domain"/>
    <property type="match status" value="1"/>
</dbReference>
<dbReference type="InterPro" id="IPR036390">
    <property type="entry name" value="WH_DNA-bd_sf"/>
</dbReference>
<evidence type="ECO:0000313" key="4">
    <source>
        <dbReference type="Proteomes" id="UP001174908"/>
    </source>
</evidence>
<gene>
    <name evidence="3" type="ORF">QTH91_16175</name>
</gene>
<keyword evidence="4" id="KW-1185">Reference proteome</keyword>
<feature type="region of interest" description="Disordered" evidence="1">
    <location>
        <begin position="113"/>
        <end position="152"/>
    </location>
</feature>
<dbReference type="PROSITE" id="PS50987">
    <property type="entry name" value="HTH_ARSR_2"/>
    <property type="match status" value="1"/>
</dbReference>
<evidence type="ECO:0000313" key="3">
    <source>
        <dbReference type="EMBL" id="MDM0046027.1"/>
    </source>
</evidence>
<dbReference type="PANTHER" id="PTHR38600">
    <property type="entry name" value="TRANSCRIPTIONAL REGULATORY PROTEIN"/>
    <property type="match status" value="1"/>
</dbReference>
<name>A0ABT7NDN3_9BURK</name>
<dbReference type="EMBL" id="JASZYV010000003">
    <property type="protein sequence ID" value="MDM0046027.1"/>
    <property type="molecule type" value="Genomic_DNA"/>
</dbReference>
<evidence type="ECO:0000259" key="2">
    <source>
        <dbReference type="PROSITE" id="PS50987"/>
    </source>
</evidence>
<dbReference type="PRINTS" id="PR00778">
    <property type="entry name" value="HTHARSR"/>
</dbReference>
<comment type="caution">
    <text evidence="3">The sequence shown here is derived from an EMBL/GenBank/DDBJ whole genome shotgun (WGS) entry which is preliminary data.</text>
</comment>
<dbReference type="Pfam" id="PF12840">
    <property type="entry name" value="HTH_20"/>
    <property type="match status" value="1"/>
</dbReference>